<feature type="transmembrane region" description="Helical" evidence="1">
    <location>
        <begin position="110"/>
        <end position="137"/>
    </location>
</feature>
<evidence type="ECO:0000313" key="2">
    <source>
        <dbReference type="EMBL" id="KAB0678047.1"/>
    </source>
</evidence>
<name>A0A7V7PME2_9HYPH</name>
<feature type="transmembrane region" description="Helical" evidence="1">
    <location>
        <begin position="64"/>
        <end position="89"/>
    </location>
</feature>
<reference evidence="2 3" key="1">
    <citation type="submission" date="2019-09" db="EMBL/GenBank/DDBJ databases">
        <title>YIM 132180 draft genome.</title>
        <authorList>
            <person name="Zhang K."/>
        </authorList>
    </citation>
    <scope>NUCLEOTIDE SEQUENCE [LARGE SCALE GENOMIC DNA]</scope>
    <source>
        <strain evidence="2 3">YIM 132180</strain>
    </source>
</reference>
<dbReference type="Proteomes" id="UP000432089">
    <property type="component" value="Unassembled WGS sequence"/>
</dbReference>
<protein>
    <submittedName>
        <fullName evidence="2">Uncharacterized protein</fullName>
    </submittedName>
</protein>
<evidence type="ECO:0000256" key="1">
    <source>
        <dbReference type="SAM" id="Phobius"/>
    </source>
</evidence>
<keyword evidence="1" id="KW-0812">Transmembrane</keyword>
<evidence type="ECO:0000313" key="3">
    <source>
        <dbReference type="Proteomes" id="UP000432089"/>
    </source>
</evidence>
<organism evidence="2 3">
    <name type="scientific">Plantimonas leprariae</name>
    <dbReference type="NCBI Taxonomy" id="2615207"/>
    <lineage>
        <taxon>Bacteria</taxon>
        <taxon>Pseudomonadati</taxon>
        <taxon>Pseudomonadota</taxon>
        <taxon>Alphaproteobacteria</taxon>
        <taxon>Hyphomicrobiales</taxon>
        <taxon>Aurantimonadaceae</taxon>
        <taxon>Plantimonas</taxon>
    </lineage>
</organism>
<sequence length="198" mass="21967">MATNPNRSRPSLLELWFEALRDDVATKGARAVVPYWLALILGISTCAATLVSQDKVLAEPSVTATLYGGVLALDALLLALSWSAFSRIYDAMFAPGFYEFLRKHQMLNVYLFHVGYIHASQIAAVLATGLALIVSLITVFPMWMHQVSFASSIFFSIYAIRQATGSVTLMHDIVWYKALYLEERGKDQAQNVSSIRKA</sequence>
<dbReference type="AlphaFoldDB" id="A0A7V7PME2"/>
<keyword evidence="1" id="KW-0472">Membrane</keyword>
<gene>
    <name evidence="2" type="ORF">F6X38_16610</name>
</gene>
<keyword evidence="3" id="KW-1185">Reference proteome</keyword>
<dbReference type="EMBL" id="VZDO01000014">
    <property type="protein sequence ID" value="KAB0678047.1"/>
    <property type="molecule type" value="Genomic_DNA"/>
</dbReference>
<keyword evidence="1" id="KW-1133">Transmembrane helix</keyword>
<feature type="transmembrane region" description="Helical" evidence="1">
    <location>
        <begin position="31"/>
        <end position="52"/>
    </location>
</feature>
<comment type="caution">
    <text evidence="2">The sequence shown here is derived from an EMBL/GenBank/DDBJ whole genome shotgun (WGS) entry which is preliminary data.</text>
</comment>
<dbReference type="RefSeq" id="WP_150971557.1">
    <property type="nucleotide sequence ID" value="NZ_VZDO01000014.1"/>
</dbReference>
<accession>A0A7V7PME2</accession>
<proteinExistence type="predicted"/>